<comment type="catalytic activity">
    <reaction evidence="15">
        <text>a di-trans,poly-cis-dolichyl diphosphooligosaccharide + L-asparaginyl-[protein] = N(4)-(oligosaccharide-(1-&gt;4)-N-acetyl-beta-D-glucosaminyl-(1-&gt;4)-N-acetyl-beta-D-glucosaminyl)-L-asparaginyl-[protein] + a di-trans,poly-cis-dolichyl diphosphate + H(+)</text>
        <dbReference type="Rhea" id="RHEA:22980"/>
        <dbReference type="Rhea" id="RHEA-COMP:12804"/>
        <dbReference type="Rhea" id="RHEA-COMP:12805"/>
        <dbReference type="Rhea" id="RHEA-COMP:19506"/>
        <dbReference type="Rhea" id="RHEA-COMP:19509"/>
        <dbReference type="ChEBI" id="CHEBI:15378"/>
        <dbReference type="ChEBI" id="CHEBI:50347"/>
        <dbReference type="ChEBI" id="CHEBI:57497"/>
        <dbReference type="ChEBI" id="CHEBI:57570"/>
        <dbReference type="ChEBI" id="CHEBI:132529"/>
        <dbReference type="EC" id="2.4.99.18"/>
    </reaction>
</comment>
<evidence type="ECO:0000256" key="2">
    <source>
        <dbReference type="ARBA" id="ARBA00001946"/>
    </source>
</evidence>
<dbReference type="Pfam" id="PF02516">
    <property type="entry name" value="STT3"/>
    <property type="match status" value="1"/>
</dbReference>
<evidence type="ECO:0000256" key="4">
    <source>
        <dbReference type="ARBA" id="ARBA00004922"/>
    </source>
</evidence>
<sequence length="187" mass="21202">MQQKNFVAVVATLCVVHAIYRAYTIRLISVSLYGKVIHEFDPWFNFRASQYLDEHGWYAFFHWYDYMSWYPLGRPVGTTIYPGLQLTSVAIRRVLAMLGVNMTINDVCVYIPAWFGSISTILCALLAYESSRSFAGAAITASLFAIIPAHLIRSMAGEYDNECIAMAAMLLTFYLWVRSLRGPGSWP</sequence>
<keyword evidence="14" id="KW-0464">Manganese</keyword>
<protein>
    <recommendedName>
        <fullName evidence="6">dolichyl-diphosphooligosaccharide--protein glycotransferase</fullName>
        <ecNumber evidence="6">2.4.99.18</ecNumber>
    </recommendedName>
</protein>
<keyword evidence="11" id="KW-0460">Magnesium</keyword>
<dbReference type="EC" id="2.4.99.18" evidence="6"/>
<evidence type="ECO:0000256" key="5">
    <source>
        <dbReference type="ARBA" id="ARBA00010810"/>
    </source>
</evidence>
<evidence type="ECO:0000256" key="3">
    <source>
        <dbReference type="ARBA" id="ARBA00004127"/>
    </source>
</evidence>
<evidence type="ECO:0000256" key="9">
    <source>
        <dbReference type="ARBA" id="ARBA00022692"/>
    </source>
</evidence>
<feature type="non-terminal residue" evidence="18">
    <location>
        <position position="187"/>
    </location>
</feature>
<dbReference type="AlphaFoldDB" id="A0A422N595"/>
<keyword evidence="7 18" id="KW-0328">Glycosyltransferase</keyword>
<dbReference type="PANTHER" id="PTHR13872:SF1">
    <property type="entry name" value="DOLICHYL-DIPHOSPHOOLIGOSACCHARIDE--PROTEIN GLYCOSYLTRANSFERASE SUBUNIT STT3B"/>
    <property type="match status" value="1"/>
</dbReference>
<dbReference type="VEuPathDB" id="TriTrypDB:TRSC58_07119"/>
<dbReference type="GeneID" id="40331492"/>
<dbReference type="GO" id="GO:0046872">
    <property type="term" value="F:metal ion binding"/>
    <property type="evidence" value="ECO:0007669"/>
    <property type="project" value="UniProtKB-KW"/>
</dbReference>
<evidence type="ECO:0000313" key="19">
    <source>
        <dbReference type="Proteomes" id="UP000283634"/>
    </source>
</evidence>
<keyword evidence="12 16" id="KW-1133">Transmembrane helix</keyword>
<evidence type="ECO:0000256" key="14">
    <source>
        <dbReference type="ARBA" id="ARBA00023211"/>
    </source>
</evidence>
<keyword evidence="9 16" id="KW-0812">Transmembrane</keyword>
<keyword evidence="19" id="KW-1185">Reference proteome</keyword>
<gene>
    <name evidence="18" type="ORF">TraAM80_07559</name>
</gene>
<keyword evidence="8 18" id="KW-0808">Transferase</keyword>
<dbReference type="InterPro" id="IPR003674">
    <property type="entry name" value="Oligo_trans_STT3"/>
</dbReference>
<dbReference type="OMA" id="FCMILTF"/>
<reference evidence="18 19" key="1">
    <citation type="journal article" date="2018" name="BMC Genomics">
        <title>Genomic comparison of Trypanosoma conorhini and Trypanosoma rangeli to Trypanosoma cruzi strains of high and low virulence.</title>
        <authorList>
            <person name="Bradwell K.R."/>
            <person name="Koparde V.N."/>
            <person name="Matveyev A.V."/>
            <person name="Serrano M.G."/>
            <person name="Alves J.M."/>
            <person name="Parikh H."/>
            <person name="Huang B."/>
            <person name="Lee V."/>
            <person name="Espinosa-Alvarez O."/>
            <person name="Ortiz P.A."/>
            <person name="Costa-Martins A.G."/>
            <person name="Teixeira M.M."/>
            <person name="Buck G.A."/>
        </authorList>
    </citation>
    <scope>NUCLEOTIDE SEQUENCE [LARGE SCALE GENOMIC DNA]</scope>
    <source>
        <strain evidence="18 19">AM80</strain>
    </source>
</reference>
<keyword evidence="13 16" id="KW-0472">Membrane</keyword>
<comment type="cofactor">
    <cofactor evidence="2">
        <name>Mg(2+)</name>
        <dbReference type="ChEBI" id="CHEBI:18420"/>
    </cofactor>
</comment>
<feature type="domain" description="Oligosaccharyl transferase STT3 N-terminal" evidence="17">
    <location>
        <begin position="27"/>
        <end position="180"/>
    </location>
</feature>
<accession>A0A422N595</accession>
<dbReference type="GO" id="GO:0016020">
    <property type="term" value="C:membrane"/>
    <property type="evidence" value="ECO:0007669"/>
    <property type="project" value="InterPro"/>
</dbReference>
<dbReference type="Proteomes" id="UP000283634">
    <property type="component" value="Unassembled WGS sequence"/>
</dbReference>
<evidence type="ECO:0000256" key="11">
    <source>
        <dbReference type="ARBA" id="ARBA00022842"/>
    </source>
</evidence>
<keyword evidence="10" id="KW-0479">Metal-binding</keyword>
<dbReference type="InterPro" id="IPR048307">
    <property type="entry name" value="STT3_N"/>
</dbReference>
<dbReference type="GO" id="GO:0012505">
    <property type="term" value="C:endomembrane system"/>
    <property type="evidence" value="ECO:0007669"/>
    <property type="project" value="UniProtKB-SubCell"/>
</dbReference>
<feature type="transmembrane region" description="Helical" evidence="16">
    <location>
        <begin position="107"/>
        <end position="128"/>
    </location>
</feature>
<evidence type="ECO:0000256" key="6">
    <source>
        <dbReference type="ARBA" id="ARBA00012605"/>
    </source>
</evidence>
<evidence type="ECO:0000256" key="13">
    <source>
        <dbReference type="ARBA" id="ARBA00023136"/>
    </source>
</evidence>
<evidence type="ECO:0000256" key="8">
    <source>
        <dbReference type="ARBA" id="ARBA00022679"/>
    </source>
</evidence>
<comment type="cofactor">
    <cofactor evidence="1">
        <name>Mn(2+)</name>
        <dbReference type="ChEBI" id="CHEBI:29035"/>
    </cofactor>
</comment>
<evidence type="ECO:0000256" key="10">
    <source>
        <dbReference type="ARBA" id="ARBA00022723"/>
    </source>
</evidence>
<dbReference type="RefSeq" id="XP_029235880.1">
    <property type="nucleotide sequence ID" value="XM_029384345.1"/>
</dbReference>
<evidence type="ECO:0000256" key="16">
    <source>
        <dbReference type="SAM" id="Phobius"/>
    </source>
</evidence>
<comment type="subcellular location">
    <subcellularLocation>
        <location evidence="3">Endomembrane system</location>
        <topology evidence="3">Multi-pass membrane protein</topology>
    </subcellularLocation>
</comment>
<dbReference type="UniPathway" id="UPA00378"/>
<evidence type="ECO:0000259" key="17">
    <source>
        <dbReference type="Pfam" id="PF02516"/>
    </source>
</evidence>
<comment type="caution">
    <text evidence="18">The sequence shown here is derived from an EMBL/GenBank/DDBJ whole genome shotgun (WGS) entry which is preliminary data.</text>
</comment>
<evidence type="ECO:0000313" key="18">
    <source>
        <dbReference type="EMBL" id="RNF00635.1"/>
    </source>
</evidence>
<dbReference type="EMBL" id="MKGL01000315">
    <property type="protein sequence ID" value="RNF00635.1"/>
    <property type="molecule type" value="Genomic_DNA"/>
</dbReference>
<name>A0A422N595_TRYRA</name>
<evidence type="ECO:0000256" key="7">
    <source>
        <dbReference type="ARBA" id="ARBA00022676"/>
    </source>
</evidence>
<evidence type="ECO:0000256" key="1">
    <source>
        <dbReference type="ARBA" id="ARBA00001936"/>
    </source>
</evidence>
<feature type="transmembrane region" description="Helical" evidence="16">
    <location>
        <begin position="159"/>
        <end position="177"/>
    </location>
</feature>
<proteinExistence type="inferred from homology"/>
<dbReference type="OrthoDB" id="10261066at2759"/>
<feature type="transmembrane region" description="Helical" evidence="16">
    <location>
        <begin position="134"/>
        <end position="152"/>
    </location>
</feature>
<organism evidence="18 19">
    <name type="scientific">Trypanosoma rangeli</name>
    <dbReference type="NCBI Taxonomy" id="5698"/>
    <lineage>
        <taxon>Eukaryota</taxon>
        <taxon>Discoba</taxon>
        <taxon>Euglenozoa</taxon>
        <taxon>Kinetoplastea</taxon>
        <taxon>Metakinetoplastina</taxon>
        <taxon>Trypanosomatida</taxon>
        <taxon>Trypanosomatidae</taxon>
        <taxon>Trypanosoma</taxon>
        <taxon>Herpetosoma</taxon>
    </lineage>
</organism>
<dbReference type="GO" id="GO:0004579">
    <property type="term" value="F:dolichyl-diphosphooligosaccharide-protein glycotransferase activity"/>
    <property type="evidence" value="ECO:0007669"/>
    <property type="project" value="UniProtKB-EC"/>
</dbReference>
<evidence type="ECO:0000256" key="12">
    <source>
        <dbReference type="ARBA" id="ARBA00022989"/>
    </source>
</evidence>
<comment type="pathway">
    <text evidence="4">Protein modification; protein glycosylation.</text>
</comment>
<evidence type="ECO:0000256" key="15">
    <source>
        <dbReference type="ARBA" id="ARBA00048829"/>
    </source>
</evidence>
<dbReference type="PANTHER" id="PTHR13872">
    <property type="entry name" value="DOLICHYL-DIPHOSPHOOLIGOSACCHARIDE--PROTEIN GLYCOSYLTRANSFERASE SUBUNIT"/>
    <property type="match status" value="1"/>
</dbReference>
<comment type="similarity">
    <text evidence="5">Belongs to the STT3 family.</text>
</comment>